<evidence type="ECO:0000313" key="7">
    <source>
        <dbReference type="EMBL" id="KMY48534.1"/>
    </source>
</evidence>
<reference evidence="8" key="1">
    <citation type="submission" date="2015-07" db="EMBL/GenBank/DDBJ databases">
        <title>Genome sequencing project for genomic taxonomy and phylogenomics of Bacillus-like bacteria.</title>
        <authorList>
            <person name="Liu B."/>
            <person name="Wang J."/>
            <person name="Zhu Y."/>
            <person name="Liu G."/>
            <person name="Chen Q."/>
            <person name="Chen Z."/>
            <person name="Lan J."/>
            <person name="Che J."/>
            <person name="Ge C."/>
            <person name="Shi H."/>
            <person name="Pan Z."/>
            <person name="Liu X."/>
        </authorList>
    </citation>
    <scope>NUCLEOTIDE SEQUENCE [LARGE SCALE GENOMIC DNA]</scope>
    <source>
        <strain evidence="8">FJAT-27997</strain>
    </source>
</reference>
<keyword evidence="2" id="KW-0479">Metal-binding</keyword>
<keyword evidence="4" id="KW-0862">Zinc</keyword>
<dbReference type="EMBL" id="LFZW01000001">
    <property type="protein sequence ID" value="KMY48534.1"/>
    <property type="molecule type" value="Genomic_DNA"/>
</dbReference>
<dbReference type="RefSeq" id="WP_049679859.1">
    <property type="nucleotide sequence ID" value="NZ_LFZW01000001.1"/>
</dbReference>
<keyword evidence="8" id="KW-1185">Reference proteome</keyword>
<dbReference type="OrthoDB" id="2052122at2"/>
<organism evidence="7 8">
    <name type="scientific">Peribacillus loiseleuriae</name>
    <dbReference type="NCBI Taxonomy" id="1679170"/>
    <lineage>
        <taxon>Bacteria</taxon>
        <taxon>Bacillati</taxon>
        <taxon>Bacillota</taxon>
        <taxon>Bacilli</taxon>
        <taxon>Bacillales</taxon>
        <taxon>Bacillaceae</taxon>
        <taxon>Peribacillus</taxon>
    </lineage>
</organism>
<evidence type="ECO:0000256" key="2">
    <source>
        <dbReference type="ARBA" id="ARBA00022723"/>
    </source>
</evidence>
<accession>A0A0K9GPC6</accession>
<evidence type="ECO:0000313" key="8">
    <source>
        <dbReference type="Proteomes" id="UP000037146"/>
    </source>
</evidence>
<dbReference type="Pfam" id="PF18089">
    <property type="entry name" value="DAPG_hydrolase"/>
    <property type="match status" value="1"/>
</dbReference>
<proteinExistence type="inferred from homology"/>
<comment type="similarity">
    <text evidence="5">Belongs to the DAPG/phloretin hydrolase family.</text>
</comment>
<dbReference type="Proteomes" id="UP000037146">
    <property type="component" value="Unassembled WGS sequence"/>
</dbReference>
<evidence type="ECO:0000256" key="5">
    <source>
        <dbReference type="ARBA" id="ARBA00023459"/>
    </source>
</evidence>
<dbReference type="GO" id="GO:0016787">
    <property type="term" value="F:hydrolase activity"/>
    <property type="evidence" value="ECO:0007669"/>
    <property type="project" value="UniProtKB-KW"/>
</dbReference>
<dbReference type="InterPro" id="IPR041526">
    <property type="entry name" value="DAPG_hydrolase"/>
</dbReference>
<evidence type="ECO:0000256" key="4">
    <source>
        <dbReference type="ARBA" id="ARBA00022833"/>
    </source>
</evidence>
<protein>
    <recommendedName>
        <fullName evidence="6">DAPG hydrolase PhiG domain-containing protein</fullName>
    </recommendedName>
</protein>
<sequence length="268" mass="31161">MKVALTEDEKQIEYANLFYKEAPPLPTNIKIKLKNDPSITLIDSLNVNDLLTDIQLQNEIGYEEIPSGGWLVAMKSEMPHVTGDMIDWWFWWHVQESLRYKIWFPGEHYGNSTAIEDKEYFSSPFTGFKPNTQYPIEKIGHVNAKLFIQFVSPEQFGFDTALFKDNDIATIVCGYVGFSKFNLEHTKMVHIFKQTTNGLTIISRFWLGDRLKLRKLKDNGFLNSFINSSAIKKRIFTKELAYGMAEHCSKEYRNLSRILPDLYKNYGE</sequence>
<evidence type="ECO:0000259" key="6">
    <source>
        <dbReference type="Pfam" id="PF18089"/>
    </source>
</evidence>
<dbReference type="GO" id="GO:0046872">
    <property type="term" value="F:metal ion binding"/>
    <property type="evidence" value="ECO:0007669"/>
    <property type="project" value="UniProtKB-KW"/>
</dbReference>
<evidence type="ECO:0000256" key="3">
    <source>
        <dbReference type="ARBA" id="ARBA00022801"/>
    </source>
</evidence>
<comment type="caution">
    <text evidence="7">The sequence shown here is derived from an EMBL/GenBank/DDBJ whole genome shotgun (WGS) entry which is preliminary data.</text>
</comment>
<dbReference type="PATRIC" id="fig|1679170.3.peg.512"/>
<name>A0A0K9GPC6_9BACI</name>
<evidence type="ECO:0000256" key="1">
    <source>
        <dbReference type="ARBA" id="ARBA00001947"/>
    </source>
</evidence>
<comment type="cofactor">
    <cofactor evidence="1">
        <name>Zn(2+)</name>
        <dbReference type="ChEBI" id="CHEBI:29105"/>
    </cofactor>
</comment>
<gene>
    <name evidence="7" type="ORF">AC625_02575</name>
</gene>
<dbReference type="AlphaFoldDB" id="A0A0K9GPC6"/>
<keyword evidence="3" id="KW-0378">Hydrolase</keyword>
<feature type="domain" description="DAPG hydrolase PhiG" evidence="6">
    <location>
        <begin position="46"/>
        <end position="264"/>
    </location>
</feature>